<name>A0A0S4TEZ0_CRYHO</name>
<evidence type="ECO:0000256" key="4">
    <source>
        <dbReference type="ARBA" id="ARBA00023242"/>
    </source>
</evidence>
<keyword evidence="3" id="KW-0963">Cytoplasm</keyword>
<sequence length="985" mass="114143">MEVFFSPIKIDNNNNEENIKFKSYQNFAFIKFYDLNILCDCPLICKNDLNYNINQELFRDLDLDKLHEDTLFPATFLFNECINNIKENEKIEVDLILISNPYGLIGIPFLLHYNNYCNYLESLDSYSNNNNNNNNINNYKQDDIDYHSDDSYSDEENFKQNYLNIYQWLNKYPSKFDITNSKLLITPPVYQSAILSLQQLIEYYSNNPFNNIIDPFLWLKTPDLFNIISSKLINNNVNIDDNNNNNSLKIRHEIFSNLAENGPEYYYNQFSFNNDNENINNFNRKSDSKNTNNELINSRGSTTGLGAAINAASHIFDGNILQNYPATIGCNTCNSNTSHPPIFGKTTGEEMSYLPKIFIENQFVNSVSKDINSNFISNEKNNFKIDLIHIGEITQVSKNFSKFNIHSFDSGFCLGGVGFYISTDNMDFDIKKTKENLAIIGPISLEFDRYPASLYLGDLLNCNNLVFYGNFYNIKKSCNNYYNIDIVENKQDELKSSILPLVKIKDIDKELKIENNDKNNNEIGNEDENENEKNKKLNDNSPIYQIQLDDIFQHITDTLNKNGSILIPIDCFGLLCLEIVEFIGQKISELTMPIQVPMYIIGGGISTILLNADISSEWTSQSRTRKVMLPNPNPPFLFSFLKKSNRLYTFHTLNELSTVYREPAIFFATNSNMKFGPSYDLYKTLNNNPNNTLIIIDSLVDFENFINNFKEKPIMNIKHTPIYIEPNIFQLIENIIPYFNQNQQKFNFIIPNINKMDTILLNNQLLKDENFIIFQNYIKLIPITNKIIYNNKNKIFDITGDWIPVSLSSDIANNLEFKQIYPNSFVGKTEAFLNYEQGQLLIEEKMNKNSNISNKDNSQVEKNDSETEFIPNNFNPADIVTKVDNIDDLFEDDFDFEYDLYNDQPVLFGSITIKNLINELKERKLDEITVNYNDLFQEEKVISISIQSINCEIIIFSSNNFLINSNNRKSRELIYEIISSLLISV</sequence>
<feature type="domain" description="Beta-Casp" evidence="6">
    <location>
        <begin position="576"/>
        <end position="706"/>
    </location>
</feature>
<dbReference type="GO" id="GO:0032039">
    <property type="term" value="C:integrator complex"/>
    <property type="evidence" value="ECO:0007669"/>
    <property type="project" value="InterPro"/>
</dbReference>
<dbReference type="AlphaFoldDB" id="A0A0S4TEZ0"/>
<dbReference type="VEuPathDB" id="CryptoDB:CHUDEA5_550"/>
<reference evidence="7" key="1">
    <citation type="submission" date="2015-08" db="EMBL/GenBank/DDBJ databases">
        <authorList>
            <person name="Babu N.S."/>
            <person name="Beckwith C.J."/>
            <person name="Beseler K.G."/>
            <person name="Brison A."/>
            <person name="Carone J.V."/>
            <person name="Caskin T.P."/>
            <person name="Diamond M."/>
            <person name="Durham M.E."/>
            <person name="Foxe J.M."/>
            <person name="Go M."/>
            <person name="Henderson B.A."/>
            <person name="Jones I.B."/>
            <person name="McGettigan J.A."/>
            <person name="Micheletti S.J."/>
            <person name="Nasrallah M.E."/>
            <person name="Ortiz D."/>
            <person name="Piller C.R."/>
            <person name="Privatt S.R."/>
            <person name="Schneider S.L."/>
            <person name="Sharp S."/>
            <person name="Smith T.C."/>
            <person name="Stanton J.D."/>
            <person name="Ullery H.E."/>
            <person name="Wilson R.J."/>
            <person name="Serrano M.G."/>
            <person name="Buck G."/>
            <person name="Lee V."/>
            <person name="Wang Y."/>
            <person name="Carvalho R."/>
            <person name="Voegtly L."/>
            <person name="Shi R."/>
            <person name="Duckworth R."/>
            <person name="Johnson A."/>
            <person name="Loviza R."/>
            <person name="Walstead R."/>
            <person name="Shah Z."/>
            <person name="Kiflezghi M."/>
            <person name="Wade K."/>
            <person name="Ball S.L."/>
            <person name="Bradley K.W."/>
            <person name="Asai D.J."/>
            <person name="Bowman C.A."/>
            <person name="Russell D.A."/>
            <person name="Pope W.H."/>
            <person name="Jacobs-Sera D."/>
            <person name="Hendrix R.W."/>
            <person name="Hatfull G.F."/>
        </authorList>
    </citation>
    <scope>NUCLEOTIDE SEQUENCE [LARGE SCALE GENOMIC DNA]</scope>
</reference>
<dbReference type="VEuPathDB" id="CryptoDB:GY17_00002936"/>
<dbReference type="EMBL" id="LN877951">
    <property type="protein sequence ID" value="CUV06045.1"/>
    <property type="molecule type" value="Genomic_DNA"/>
</dbReference>
<accession>A0A0S4TEZ0</accession>
<gene>
    <name evidence="7" type="ORF">CHUDEA5_550</name>
</gene>
<dbReference type="VEuPathDB" id="CryptoDB:ChTU502y2012_385g0320"/>
<dbReference type="InterPro" id="IPR027074">
    <property type="entry name" value="Integrator_9su"/>
</dbReference>
<keyword evidence="4" id="KW-0539">Nucleus</keyword>
<protein>
    <recommendedName>
        <fullName evidence="6">Beta-Casp domain-containing protein</fullName>
    </recommendedName>
</protein>
<proteinExistence type="predicted"/>
<dbReference type="SUPFAM" id="SSF56281">
    <property type="entry name" value="Metallo-hydrolase/oxidoreductase"/>
    <property type="match status" value="1"/>
</dbReference>
<dbReference type="GO" id="GO:0034472">
    <property type="term" value="P:snRNA 3'-end processing"/>
    <property type="evidence" value="ECO:0007669"/>
    <property type="project" value="TreeGrafter"/>
</dbReference>
<evidence type="ECO:0000256" key="3">
    <source>
        <dbReference type="ARBA" id="ARBA00022490"/>
    </source>
</evidence>
<dbReference type="PANTHER" id="PTHR46094">
    <property type="entry name" value="INTEGRATOR COMPLEX SUBUNIT 9"/>
    <property type="match status" value="1"/>
</dbReference>
<dbReference type="InterPro" id="IPR036866">
    <property type="entry name" value="RibonucZ/Hydroxyglut_hydro"/>
</dbReference>
<dbReference type="Gene3D" id="3.40.50.10890">
    <property type="match status" value="1"/>
</dbReference>
<evidence type="ECO:0000256" key="5">
    <source>
        <dbReference type="SAM" id="MobiDB-lite"/>
    </source>
</evidence>
<evidence type="ECO:0000313" key="7">
    <source>
        <dbReference type="EMBL" id="CUV06045.1"/>
    </source>
</evidence>
<dbReference type="GO" id="GO:0005737">
    <property type="term" value="C:cytoplasm"/>
    <property type="evidence" value="ECO:0007669"/>
    <property type="project" value="UniProtKB-SubCell"/>
</dbReference>
<feature type="region of interest" description="Disordered" evidence="5">
    <location>
        <begin position="517"/>
        <end position="537"/>
    </location>
</feature>
<evidence type="ECO:0000259" key="6">
    <source>
        <dbReference type="SMART" id="SM01027"/>
    </source>
</evidence>
<dbReference type="PANTHER" id="PTHR46094:SF1">
    <property type="entry name" value="INTEGRATOR COMPLEX SUBUNIT 9"/>
    <property type="match status" value="1"/>
</dbReference>
<evidence type="ECO:0000256" key="1">
    <source>
        <dbReference type="ARBA" id="ARBA00004123"/>
    </source>
</evidence>
<organism evidence="7">
    <name type="scientific">Cryptosporidium hominis</name>
    <dbReference type="NCBI Taxonomy" id="237895"/>
    <lineage>
        <taxon>Eukaryota</taxon>
        <taxon>Sar</taxon>
        <taxon>Alveolata</taxon>
        <taxon>Apicomplexa</taxon>
        <taxon>Conoidasida</taxon>
        <taxon>Coccidia</taxon>
        <taxon>Eucoccidiorida</taxon>
        <taxon>Eimeriorina</taxon>
        <taxon>Cryptosporidiidae</taxon>
        <taxon>Cryptosporidium</taxon>
    </lineage>
</organism>
<comment type="subcellular location">
    <subcellularLocation>
        <location evidence="2">Cytoplasm</location>
    </subcellularLocation>
    <subcellularLocation>
        <location evidence="1">Nucleus</location>
    </subcellularLocation>
</comment>
<dbReference type="SMART" id="SM01027">
    <property type="entry name" value="Beta-Casp"/>
    <property type="match status" value="1"/>
</dbReference>
<dbReference type="Proteomes" id="UP000199752">
    <property type="component" value="Chromosome 5"/>
</dbReference>
<dbReference type="InterPro" id="IPR022712">
    <property type="entry name" value="Beta_Casp"/>
</dbReference>
<dbReference type="VEuPathDB" id="CryptoDB:Chro.50339"/>
<evidence type="ECO:0000256" key="2">
    <source>
        <dbReference type="ARBA" id="ARBA00004496"/>
    </source>
</evidence>